<evidence type="ECO:0000256" key="1">
    <source>
        <dbReference type="SAM" id="Phobius"/>
    </source>
</evidence>
<organism evidence="2 3">
    <name type="scientific">Acinetobacter baumannii</name>
    <dbReference type="NCBI Taxonomy" id="470"/>
    <lineage>
        <taxon>Bacteria</taxon>
        <taxon>Pseudomonadati</taxon>
        <taxon>Pseudomonadota</taxon>
        <taxon>Gammaproteobacteria</taxon>
        <taxon>Moraxellales</taxon>
        <taxon>Moraxellaceae</taxon>
        <taxon>Acinetobacter</taxon>
        <taxon>Acinetobacter calcoaceticus/baumannii complex</taxon>
    </lineage>
</organism>
<accession>A0AA36YGB0</accession>
<dbReference type="RefSeq" id="WP_000890354.1">
    <property type="nucleotide sequence ID" value="NZ_CP009257.1"/>
</dbReference>
<dbReference type="Proteomes" id="UP000233757">
    <property type="component" value="Unassembled WGS sequence"/>
</dbReference>
<dbReference type="KEGG" id="abau:IX87_06015"/>
<comment type="caution">
    <text evidence="2">The sequence shown here is derived from an EMBL/GenBank/DDBJ whole genome shotgun (WGS) entry which is preliminary data.</text>
</comment>
<reference evidence="2 3" key="1">
    <citation type="submission" date="2018-02" db="EMBL/GenBank/DDBJ databases">
        <title>Acinetobacter baumanii whole genome sequence.</title>
        <authorList>
            <person name="Qasim Z.J."/>
        </authorList>
    </citation>
    <scope>NUCLEOTIDE SEQUENCE [LARGE SCALE GENOMIC DNA]</scope>
    <source>
        <strain evidence="2 3">ZQ8</strain>
    </source>
</reference>
<keyword evidence="1" id="KW-0812">Transmembrane</keyword>
<feature type="transmembrane region" description="Helical" evidence="1">
    <location>
        <begin position="82"/>
        <end position="101"/>
    </location>
</feature>
<protein>
    <submittedName>
        <fullName evidence="2">Uncharacterized protein</fullName>
    </submittedName>
</protein>
<gene>
    <name evidence="2" type="ORF">CV954_007755</name>
</gene>
<feature type="transmembrane region" description="Helical" evidence="1">
    <location>
        <begin position="131"/>
        <end position="148"/>
    </location>
</feature>
<sequence length="211" mass="23733">MLEKIKKASLADWVLIISSGLLITGLCYQFGYYGTVGLQSPWIINLLGTKELFISNLGLCILYAIAALYLSSYVEEQTKERLIELAVLANIVLIAIILVVIVEDKRINNIVDCISIFLAFNSFLIVLKQGYYLKIIGVIVLFLVIPFLKGVADIQTSISEKQFNAVKLAKSEQEWFLVNTFGDKAVLVDSYEKSRKVKVVEIKELEFVQTQ</sequence>
<keyword evidence="1" id="KW-0472">Membrane</keyword>
<evidence type="ECO:0000313" key="2">
    <source>
        <dbReference type="EMBL" id="PQL84184.1"/>
    </source>
</evidence>
<evidence type="ECO:0000313" key="3">
    <source>
        <dbReference type="Proteomes" id="UP000233757"/>
    </source>
</evidence>
<name>A0AA36YGB0_ACIBA</name>
<feature type="transmembrane region" description="Helical" evidence="1">
    <location>
        <begin position="52"/>
        <end position="70"/>
    </location>
</feature>
<dbReference type="EMBL" id="PHJU02000015">
    <property type="protein sequence ID" value="PQL84184.1"/>
    <property type="molecule type" value="Genomic_DNA"/>
</dbReference>
<dbReference type="KEGG" id="abau:IX87_08360"/>
<dbReference type="AlphaFoldDB" id="A0AA36YGB0"/>
<feature type="transmembrane region" description="Helical" evidence="1">
    <location>
        <begin position="12"/>
        <end position="32"/>
    </location>
</feature>
<proteinExistence type="predicted"/>
<keyword evidence="1" id="KW-1133">Transmembrane helix</keyword>